<dbReference type="SMART" id="SM00488">
    <property type="entry name" value="DEXDc2"/>
    <property type="match status" value="1"/>
</dbReference>
<evidence type="ECO:0000256" key="1">
    <source>
        <dbReference type="ARBA" id="ARBA00001966"/>
    </source>
</evidence>
<gene>
    <name evidence="24" type="ORF">HG536_0B05970</name>
</gene>
<evidence type="ECO:0000256" key="11">
    <source>
        <dbReference type="ARBA" id="ARBA00023004"/>
    </source>
</evidence>
<dbReference type="GO" id="GO:0006139">
    <property type="term" value="P:nucleobase-containing compound metabolic process"/>
    <property type="evidence" value="ECO:0007669"/>
    <property type="project" value="InterPro"/>
</dbReference>
<keyword evidence="6" id="KW-0479">Metal-binding</keyword>
<proteinExistence type="inferred from homology"/>
<accession>A0A7G3ZDZ5</accession>
<keyword evidence="9" id="KW-0347">Helicase</keyword>
<dbReference type="Gene3D" id="3.40.50.300">
    <property type="entry name" value="P-loop containing nucleotide triphosphate hydrolases"/>
    <property type="match status" value="3"/>
</dbReference>
<dbReference type="GO" id="GO:0005634">
    <property type="term" value="C:nucleus"/>
    <property type="evidence" value="ECO:0007669"/>
    <property type="project" value="UniProtKB-SubCell"/>
</dbReference>
<dbReference type="FunFam" id="3.40.50.300:FF:001968">
    <property type="entry name" value="ATP-dependent DNA helicase CHL1"/>
    <property type="match status" value="1"/>
</dbReference>
<evidence type="ECO:0000256" key="10">
    <source>
        <dbReference type="ARBA" id="ARBA00022840"/>
    </source>
</evidence>
<comment type="function">
    <text evidence="21">ATP-dependent DNA helicase important for chromosome transmission and normal cell cycle progression in G(2)/M. May have a role in changing DNA topology to allow the loading of proteins involved in maintaining sister chromatid cohesion in the vicinity of the centromeres. Has a specific role in chromosome segregation during meiosis II.</text>
</comment>
<dbReference type="GO" id="GO:0016818">
    <property type="term" value="F:hydrolase activity, acting on acid anhydrides, in phosphorus-containing anhydrides"/>
    <property type="evidence" value="ECO:0007669"/>
    <property type="project" value="InterPro"/>
</dbReference>
<evidence type="ECO:0000313" key="24">
    <source>
        <dbReference type="EMBL" id="QLL31731.1"/>
    </source>
</evidence>
<dbReference type="Pfam" id="PF13307">
    <property type="entry name" value="Helicase_C_2"/>
    <property type="match status" value="1"/>
</dbReference>
<evidence type="ECO:0000259" key="23">
    <source>
        <dbReference type="PROSITE" id="PS51193"/>
    </source>
</evidence>
<dbReference type="InterPro" id="IPR013020">
    <property type="entry name" value="Rad3/Chl1-like"/>
</dbReference>
<comment type="similarity">
    <text evidence="3">Belongs to the DEAD box helicase family. DEAH subfamily. DDX11/CHL1 sub-subfamily.</text>
</comment>
<dbReference type="PROSITE" id="PS51193">
    <property type="entry name" value="HELICASE_ATP_BIND_2"/>
    <property type="match status" value="1"/>
</dbReference>
<dbReference type="InterPro" id="IPR010614">
    <property type="entry name" value="RAD3-like_helicase_DEAD"/>
</dbReference>
<evidence type="ECO:0000256" key="7">
    <source>
        <dbReference type="ARBA" id="ARBA00022741"/>
    </source>
</evidence>
<keyword evidence="7" id="KW-0547">Nucleotide-binding</keyword>
<dbReference type="GeneID" id="59324850"/>
<evidence type="ECO:0000256" key="13">
    <source>
        <dbReference type="ARBA" id="ARBA00023125"/>
    </source>
</evidence>
<dbReference type="InterPro" id="IPR002464">
    <property type="entry name" value="DNA/RNA_helicase_DEAH_CS"/>
</dbReference>
<dbReference type="GO" id="GO:0003677">
    <property type="term" value="F:DNA binding"/>
    <property type="evidence" value="ECO:0007669"/>
    <property type="project" value="UniProtKB-KW"/>
</dbReference>
<evidence type="ECO:0000256" key="14">
    <source>
        <dbReference type="ARBA" id="ARBA00023235"/>
    </source>
</evidence>
<keyword evidence="11" id="KW-0408">Iron</keyword>
<dbReference type="PANTHER" id="PTHR11472">
    <property type="entry name" value="DNA REPAIR DEAD HELICASE RAD3/XP-D SUBFAMILY MEMBER"/>
    <property type="match status" value="1"/>
</dbReference>
<dbReference type="InterPro" id="IPR006555">
    <property type="entry name" value="ATP-dep_Helicase_C"/>
</dbReference>
<evidence type="ECO:0000256" key="12">
    <source>
        <dbReference type="ARBA" id="ARBA00023014"/>
    </source>
</evidence>
<evidence type="ECO:0000256" key="6">
    <source>
        <dbReference type="ARBA" id="ARBA00022723"/>
    </source>
</evidence>
<sequence length="833" mass="94582">MGAQEGCEKFGHPYEPYEIQLQLMRCIYDALSSGRKVAVVESPTGTGKTLSLICSVVSWLRRNKPDLLAGAFGEDAEEEDDDEPDWVNETYKRSVLGSRLQAMREYEQHLERLSRDLRMLVPEVRETAGNTYKRRKTPSRVEVSVAESDFLAQPYESDSENANNDGGVIHAGDKQKLEREVKEMLAKLESSRSDEKSSLKNDNFNPVKIFYASRTHSQLNQFASQLRLPKFESSFVEQQVPVERLKYVPLASRKQLCINEDVKKWGSVEAINDACAELLKSPKGCQFYQPSSAFYKEHLSRSFRDNTFAQIQDIEDLCALGKALHVCPYYATRDSLTGAEVVTLPYQYLLSESTRMQLGIDLKDSIVIIDEAHNLVETINAIHSAEISLADLTLCNEGVKRYLERFRSRLNPGNRVNLMKLMELMRTWIAFIRNNYKKPGQEISFVDFFASTNIDTLNIHKINRYITKSKVAYKIDTYTKSLSEESCNSDSSSKAPVKASSNPLLFKVANFLQCLTNPAKEGRFFFEKGQVIKYMLLEPAESFQSIVNDARCVILAGGTMQPVSDLLNNLFMEIPKEEISLFSCNHVIPDENLRAYIPQESQFEFTFEKRQSLSLIKGGLFQFYLALAKNVPTSGGIVGFFPSYQYLEYVYNIWKREGLFTKLDNVRKIFYESKVNEDPLPAYTEAVSKGKGALLLAVVGGKLSEGINFQDDLCRAVVMTGLPFPNVFSGELLIKTRHLENKIISSGGTTKDAKQATRDFYETICMKAVNQSIGRAIRHANDYSLIFLLDKRYANPEISKKLSQWVSRRLQSQSTVTEIMKDTSSFFSLHNHR</sequence>
<evidence type="ECO:0000256" key="17">
    <source>
        <dbReference type="ARBA" id="ARBA00029709"/>
    </source>
</evidence>
<dbReference type="Pfam" id="PF06733">
    <property type="entry name" value="DEAD_2"/>
    <property type="match status" value="1"/>
</dbReference>
<evidence type="ECO:0000256" key="4">
    <source>
        <dbReference type="ARBA" id="ARBA00016387"/>
    </source>
</evidence>
<evidence type="ECO:0000256" key="16">
    <source>
        <dbReference type="ARBA" id="ARBA00023306"/>
    </source>
</evidence>
<evidence type="ECO:0000256" key="3">
    <source>
        <dbReference type="ARBA" id="ARBA00008435"/>
    </source>
</evidence>
<evidence type="ECO:0000256" key="5">
    <source>
        <dbReference type="ARBA" id="ARBA00017386"/>
    </source>
</evidence>
<dbReference type="RefSeq" id="XP_037138406.1">
    <property type="nucleotide sequence ID" value="XM_037282511.1"/>
</dbReference>
<dbReference type="KEGG" id="tgb:HG536_0B05970"/>
<dbReference type="GO" id="GO:0051536">
    <property type="term" value="F:iron-sulfur cluster binding"/>
    <property type="evidence" value="ECO:0007669"/>
    <property type="project" value="UniProtKB-KW"/>
</dbReference>
<dbReference type="InterPro" id="IPR006554">
    <property type="entry name" value="Helicase-like_DEXD_c2"/>
</dbReference>
<keyword evidence="25" id="KW-1185">Reference proteome</keyword>
<dbReference type="FunFam" id="3.40.50.300:FF:001372">
    <property type="entry name" value="ATP-dependent DNA helicase chl1"/>
    <property type="match status" value="1"/>
</dbReference>
<dbReference type="PROSITE" id="PS00690">
    <property type="entry name" value="DEAH_ATP_HELICASE"/>
    <property type="match status" value="1"/>
</dbReference>
<comment type="catalytic activity">
    <reaction evidence="22">
        <text>ATP + H2O = ADP + phosphate + H(+)</text>
        <dbReference type="Rhea" id="RHEA:13065"/>
        <dbReference type="ChEBI" id="CHEBI:15377"/>
        <dbReference type="ChEBI" id="CHEBI:15378"/>
        <dbReference type="ChEBI" id="CHEBI:30616"/>
        <dbReference type="ChEBI" id="CHEBI:43474"/>
        <dbReference type="ChEBI" id="CHEBI:456216"/>
        <dbReference type="EC" id="5.6.2.3"/>
    </reaction>
</comment>
<dbReference type="GO" id="GO:0043139">
    <property type="term" value="F:5'-3' DNA helicase activity"/>
    <property type="evidence" value="ECO:0007669"/>
    <property type="project" value="UniProtKB-EC"/>
</dbReference>
<organism evidence="24 25">
    <name type="scientific">Torulaspora globosa</name>
    <dbReference type="NCBI Taxonomy" id="48254"/>
    <lineage>
        <taxon>Eukaryota</taxon>
        <taxon>Fungi</taxon>
        <taxon>Dikarya</taxon>
        <taxon>Ascomycota</taxon>
        <taxon>Saccharomycotina</taxon>
        <taxon>Saccharomycetes</taxon>
        <taxon>Saccharomycetales</taxon>
        <taxon>Saccharomycetaceae</taxon>
        <taxon>Torulaspora</taxon>
    </lineage>
</organism>
<comment type="cofactor">
    <cofactor evidence="1">
        <name>[4Fe-4S] cluster</name>
        <dbReference type="ChEBI" id="CHEBI:49883"/>
    </cofactor>
</comment>
<dbReference type="AlphaFoldDB" id="A0A7G3ZDZ5"/>
<keyword evidence="16" id="KW-0131">Cell cycle</keyword>
<dbReference type="GO" id="GO:0046872">
    <property type="term" value="F:metal ion binding"/>
    <property type="evidence" value="ECO:0007669"/>
    <property type="project" value="UniProtKB-KW"/>
</dbReference>
<protein>
    <recommendedName>
        <fullName evidence="5">ATP-dependent DNA helicase CHL1</fullName>
        <ecNumber evidence="18">5.6.2.3</ecNumber>
    </recommendedName>
    <alternativeName>
        <fullName evidence="4">ATP-dependent DNA helicase chl1</fullName>
    </alternativeName>
    <alternativeName>
        <fullName evidence="17">Chromosome loss protein 1</fullName>
    </alternativeName>
    <alternativeName>
        <fullName evidence="19 20">DNA 5'-3' helicase CHL1</fullName>
    </alternativeName>
</protein>
<evidence type="ECO:0000256" key="19">
    <source>
        <dbReference type="ARBA" id="ARBA00044998"/>
    </source>
</evidence>
<dbReference type="Proteomes" id="UP000515788">
    <property type="component" value="Chromosome 2"/>
</dbReference>
<dbReference type="InterPro" id="IPR014013">
    <property type="entry name" value="Helic_SF1/SF2_ATP-bd_DinG/Rad3"/>
</dbReference>
<keyword evidence="13" id="KW-0238">DNA-binding</keyword>
<dbReference type="InterPro" id="IPR045028">
    <property type="entry name" value="DinG/Rad3-like"/>
</dbReference>
<evidence type="ECO:0000256" key="15">
    <source>
        <dbReference type="ARBA" id="ARBA00023242"/>
    </source>
</evidence>
<dbReference type="NCBIfam" id="TIGR00604">
    <property type="entry name" value="rad3"/>
    <property type="match status" value="1"/>
</dbReference>
<dbReference type="EMBL" id="CP059247">
    <property type="protein sequence ID" value="QLL31731.1"/>
    <property type="molecule type" value="Genomic_DNA"/>
</dbReference>
<dbReference type="GO" id="GO:0005524">
    <property type="term" value="F:ATP binding"/>
    <property type="evidence" value="ECO:0007669"/>
    <property type="project" value="UniProtKB-KW"/>
</dbReference>
<evidence type="ECO:0000256" key="21">
    <source>
        <dbReference type="ARBA" id="ARBA00045702"/>
    </source>
</evidence>
<evidence type="ECO:0000256" key="9">
    <source>
        <dbReference type="ARBA" id="ARBA00022806"/>
    </source>
</evidence>
<keyword evidence="14" id="KW-0413">Isomerase</keyword>
<dbReference type="SMART" id="SM00491">
    <property type="entry name" value="HELICc2"/>
    <property type="match status" value="1"/>
</dbReference>
<dbReference type="OrthoDB" id="267079at2759"/>
<evidence type="ECO:0000256" key="20">
    <source>
        <dbReference type="ARBA" id="ARBA00045008"/>
    </source>
</evidence>
<dbReference type="EC" id="5.6.2.3" evidence="18"/>
<name>A0A7G3ZDZ5_9SACH</name>
<dbReference type="InterPro" id="IPR027417">
    <property type="entry name" value="P-loop_NTPase"/>
</dbReference>
<keyword evidence="10" id="KW-0067">ATP-binding</keyword>
<feature type="domain" description="Helicase ATP-binding" evidence="23">
    <location>
        <begin position="6"/>
        <end position="428"/>
    </location>
</feature>
<evidence type="ECO:0000256" key="22">
    <source>
        <dbReference type="ARBA" id="ARBA00048954"/>
    </source>
</evidence>
<evidence type="ECO:0000256" key="8">
    <source>
        <dbReference type="ARBA" id="ARBA00022801"/>
    </source>
</evidence>
<dbReference type="GO" id="GO:0034085">
    <property type="term" value="P:establishment of sister chromatid cohesion"/>
    <property type="evidence" value="ECO:0007669"/>
    <property type="project" value="TreeGrafter"/>
</dbReference>
<keyword evidence="8" id="KW-0378">Hydrolase</keyword>
<comment type="subcellular location">
    <subcellularLocation>
        <location evidence="2">Nucleus</location>
    </subcellularLocation>
</comment>
<evidence type="ECO:0000313" key="25">
    <source>
        <dbReference type="Proteomes" id="UP000515788"/>
    </source>
</evidence>
<reference evidence="24 25" key="1">
    <citation type="submission" date="2020-06" db="EMBL/GenBank/DDBJ databases">
        <title>The yeast mating-type switching endonuclease HO is a domesticated member of an unorthodox homing genetic element family.</title>
        <authorList>
            <person name="Coughlan A.Y."/>
            <person name="Lombardi L."/>
            <person name="Braun-Galleani S."/>
            <person name="Martos A.R."/>
            <person name="Galeote V."/>
            <person name="Bigey F."/>
            <person name="Dequin S."/>
            <person name="Byrne K.P."/>
            <person name="Wolfe K.H."/>
        </authorList>
    </citation>
    <scope>NUCLEOTIDE SEQUENCE [LARGE SCALE GENOMIC DNA]</scope>
    <source>
        <strain evidence="24 25">CBS764</strain>
    </source>
</reference>
<evidence type="ECO:0000256" key="2">
    <source>
        <dbReference type="ARBA" id="ARBA00004123"/>
    </source>
</evidence>
<dbReference type="GO" id="GO:0006974">
    <property type="term" value="P:DNA damage response"/>
    <property type="evidence" value="ECO:0007669"/>
    <property type="project" value="UniProtKB-ARBA"/>
</dbReference>
<keyword evidence="12" id="KW-0411">Iron-sulfur</keyword>
<keyword evidence="15" id="KW-0539">Nucleus</keyword>
<dbReference type="SUPFAM" id="SSF52540">
    <property type="entry name" value="P-loop containing nucleoside triphosphate hydrolases"/>
    <property type="match status" value="1"/>
</dbReference>
<dbReference type="PANTHER" id="PTHR11472:SF41">
    <property type="entry name" value="ATP-DEPENDENT DNA HELICASE DDX11-RELATED"/>
    <property type="match status" value="1"/>
</dbReference>
<evidence type="ECO:0000256" key="18">
    <source>
        <dbReference type="ARBA" id="ARBA00044969"/>
    </source>
</evidence>